<dbReference type="Gene3D" id="2.40.128.270">
    <property type="match status" value="1"/>
</dbReference>
<feature type="domain" description="DUF306" evidence="2">
    <location>
        <begin position="26"/>
        <end position="133"/>
    </location>
</feature>
<feature type="chain" id="PRO_5041322906" evidence="1">
    <location>
        <begin position="23"/>
        <end position="138"/>
    </location>
</feature>
<name>A0AA41UBT9_9HYPH</name>
<proteinExistence type="predicted"/>
<organism evidence="3 4">
    <name type="scientific">Paradevosia shaoguanensis</name>
    <dbReference type="NCBI Taxonomy" id="1335043"/>
    <lineage>
        <taxon>Bacteria</taxon>
        <taxon>Pseudomonadati</taxon>
        <taxon>Pseudomonadota</taxon>
        <taxon>Alphaproteobacteria</taxon>
        <taxon>Hyphomicrobiales</taxon>
        <taxon>Devosiaceae</taxon>
        <taxon>Paradevosia</taxon>
    </lineage>
</organism>
<gene>
    <name evidence="3" type="ORF">ML536_13675</name>
</gene>
<dbReference type="InterPro" id="IPR038670">
    <property type="entry name" value="HslJ-like_sf"/>
</dbReference>
<dbReference type="Pfam" id="PF03724">
    <property type="entry name" value="META"/>
    <property type="match status" value="1"/>
</dbReference>
<dbReference type="PANTHER" id="PTHR35535">
    <property type="entry name" value="HEAT SHOCK PROTEIN HSLJ"/>
    <property type="match status" value="1"/>
</dbReference>
<sequence>MKTAIASLLLPMILGLYAPALADGSASLTGTNWQLSSLGSTVAAEGVKTTMQVAADGTVSGNGGCNGYGGSVKVTGNQLAFSQMRSTMMACEEKAMQQEHGLHQALEATKSFEIQGQTLTLLDGSGAPTATFEAGAPA</sequence>
<dbReference type="Proteomes" id="UP001156140">
    <property type="component" value="Unassembled WGS sequence"/>
</dbReference>
<keyword evidence="1" id="KW-0732">Signal</keyword>
<evidence type="ECO:0000313" key="4">
    <source>
        <dbReference type="Proteomes" id="UP001156140"/>
    </source>
</evidence>
<evidence type="ECO:0000259" key="2">
    <source>
        <dbReference type="Pfam" id="PF03724"/>
    </source>
</evidence>
<dbReference type="RefSeq" id="WP_281736202.1">
    <property type="nucleotide sequence ID" value="NZ_JAKETQ010000001.1"/>
</dbReference>
<accession>A0AA41UBT9</accession>
<dbReference type="InterPro" id="IPR053147">
    <property type="entry name" value="Hsp_HslJ-like"/>
</dbReference>
<evidence type="ECO:0000256" key="1">
    <source>
        <dbReference type="SAM" id="SignalP"/>
    </source>
</evidence>
<feature type="signal peptide" evidence="1">
    <location>
        <begin position="1"/>
        <end position="22"/>
    </location>
</feature>
<dbReference type="InterPro" id="IPR005184">
    <property type="entry name" value="DUF306_Meta_HslJ"/>
</dbReference>
<keyword evidence="4" id="KW-1185">Reference proteome</keyword>
<protein>
    <submittedName>
        <fullName evidence="3">META domain-containing protein</fullName>
    </submittedName>
</protein>
<dbReference type="PANTHER" id="PTHR35535:SF1">
    <property type="entry name" value="HEAT SHOCK PROTEIN HSLJ"/>
    <property type="match status" value="1"/>
</dbReference>
<dbReference type="AlphaFoldDB" id="A0AA41UBT9"/>
<evidence type="ECO:0000313" key="3">
    <source>
        <dbReference type="EMBL" id="MCI0127873.1"/>
    </source>
</evidence>
<comment type="caution">
    <text evidence="3">The sequence shown here is derived from an EMBL/GenBank/DDBJ whole genome shotgun (WGS) entry which is preliminary data.</text>
</comment>
<dbReference type="EMBL" id="JALAZD010000001">
    <property type="protein sequence ID" value="MCI0127873.1"/>
    <property type="molecule type" value="Genomic_DNA"/>
</dbReference>
<reference evidence="3" key="1">
    <citation type="submission" date="2022-03" db="EMBL/GenBank/DDBJ databases">
        <title>The complete genome sequence of a Methyloterrigena soli.</title>
        <authorList>
            <person name="Zi Z."/>
        </authorList>
    </citation>
    <scope>NUCLEOTIDE SEQUENCE</scope>
    <source>
        <strain evidence="3">M48</strain>
    </source>
</reference>